<dbReference type="Pfam" id="PF06011">
    <property type="entry name" value="TRP"/>
    <property type="match status" value="1"/>
</dbReference>
<feature type="transmembrane region" description="Helical" evidence="2">
    <location>
        <begin position="285"/>
        <end position="310"/>
    </location>
</feature>
<dbReference type="PANTHER" id="PTHR31145:SF6">
    <property type="entry name" value="INTEGRAL MEMBRANE PROTEIN (AFU_ORTHOLOGUE AFUA_7G01610)"/>
    <property type="match status" value="1"/>
</dbReference>
<dbReference type="PANTHER" id="PTHR31145">
    <property type="entry name" value="INTEGRAL MEMBRANE PROTEIN (AFU_ORTHOLOGUE AFUA_7G01610)"/>
    <property type="match status" value="1"/>
</dbReference>
<dbReference type="InParanoid" id="A0A316VEM8"/>
<feature type="compositionally biased region" description="Polar residues" evidence="1">
    <location>
        <begin position="834"/>
        <end position="844"/>
    </location>
</feature>
<feature type="domain" description="TRP C-terminal" evidence="4">
    <location>
        <begin position="359"/>
        <end position="776"/>
    </location>
</feature>
<feature type="region of interest" description="Disordered" evidence="1">
    <location>
        <begin position="1219"/>
        <end position="1262"/>
    </location>
</feature>
<dbReference type="GO" id="GO:0055085">
    <property type="term" value="P:transmembrane transport"/>
    <property type="evidence" value="ECO:0007669"/>
    <property type="project" value="TreeGrafter"/>
</dbReference>
<evidence type="ECO:0000256" key="2">
    <source>
        <dbReference type="SAM" id="Phobius"/>
    </source>
</evidence>
<evidence type="ECO:0000256" key="3">
    <source>
        <dbReference type="SAM" id="SignalP"/>
    </source>
</evidence>
<organism evidence="5 6">
    <name type="scientific">Meira miltonrushii</name>
    <dbReference type="NCBI Taxonomy" id="1280837"/>
    <lineage>
        <taxon>Eukaryota</taxon>
        <taxon>Fungi</taxon>
        <taxon>Dikarya</taxon>
        <taxon>Basidiomycota</taxon>
        <taxon>Ustilaginomycotina</taxon>
        <taxon>Exobasidiomycetes</taxon>
        <taxon>Exobasidiales</taxon>
        <taxon>Brachybasidiaceae</taxon>
        <taxon>Meira</taxon>
    </lineage>
</organism>
<evidence type="ECO:0000256" key="1">
    <source>
        <dbReference type="SAM" id="MobiDB-lite"/>
    </source>
</evidence>
<feature type="chain" id="PRO_5016318154" description="TRP C-terminal domain-containing protein" evidence="3">
    <location>
        <begin position="29"/>
        <end position="1262"/>
    </location>
</feature>
<feature type="transmembrane region" description="Helical" evidence="2">
    <location>
        <begin position="601"/>
        <end position="624"/>
    </location>
</feature>
<name>A0A316VEM8_9BASI</name>
<evidence type="ECO:0000259" key="4">
    <source>
        <dbReference type="Pfam" id="PF06011"/>
    </source>
</evidence>
<feature type="region of interest" description="Disordered" evidence="1">
    <location>
        <begin position="513"/>
        <end position="549"/>
    </location>
</feature>
<dbReference type="AlphaFoldDB" id="A0A316VEM8"/>
<feature type="compositionally biased region" description="Polar residues" evidence="1">
    <location>
        <begin position="967"/>
        <end position="988"/>
    </location>
</feature>
<feature type="transmembrane region" description="Helical" evidence="2">
    <location>
        <begin position="683"/>
        <end position="704"/>
    </location>
</feature>
<keyword evidence="2" id="KW-0472">Membrane</keyword>
<dbReference type="STRING" id="1280837.A0A316VEM8"/>
<dbReference type="RefSeq" id="XP_025354237.1">
    <property type="nucleotide sequence ID" value="XM_025499169.1"/>
</dbReference>
<feature type="transmembrane region" description="Helical" evidence="2">
    <location>
        <begin position="575"/>
        <end position="595"/>
    </location>
</feature>
<dbReference type="InterPro" id="IPR040241">
    <property type="entry name" value="TRP_Flc/Pkd2-like"/>
</dbReference>
<protein>
    <recommendedName>
        <fullName evidence="4">TRP C-terminal domain-containing protein</fullName>
    </recommendedName>
</protein>
<feature type="transmembrane region" description="Helical" evidence="2">
    <location>
        <begin position="716"/>
        <end position="739"/>
    </location>
</feature>
<keyword evidence="2" id="KW-1133">Transmembrane helix</keyword>
<evidence type="ECO:0000313" key="5">
    <source>
        <dbReference type="EMBL" id="PWN33935.1"/>
    </source>
</evidence>
<dbReference type="InterPro" id="IPR010308">
    <property type="entry name" value="TRP_C"/>
</dbReference>
<keyword evidence="3" id="KW-0732">Signal</keyword>
<dbReference type="GeneID" id="37020950"/>
<dbReference type="GO" id="GO:0016020">
    <property type="term" value="C:membrane"/>
    <property type="evidence" value="ECO:0007669"/>
    <property type="project" value="TreeGrafter"/>
</dbReference>
<dbReference type="OrthoDB" id="5312224at2759"/>
<feature type="region of interest" description="Disordered" evidence="1">
    <location>
        <begin position="818"/>
        <end position="844"/>
    </location>
</feature>
<feature type="compositionally biased region" description="Polar residues" evidence="1">
    <location>
        <begin position="998"/>
        <end position="1014"/>
    </location>
</feature>
<feature type="transmembrane region" description="Helical" evidence="2">
    <location>
        <begin position="479"/>
        <end position="503"/>
    </location>
</feature>
<reference evidence="5 6" key="1">
    <citation type="journal article" date="2018" name="Mol. Biol. Evol.">
        <title>Broad Genomic Sampling Reveals a Smut Pathogenic Ancestry of the Fungal Clade Ustilaginomycotina.</title>
        <authorList>
            <person name="Kijpornyongpan T."/>
            <person name="Mondo S.J."/>
            <person name="Barry K."/>
            <person name="Sandor L."/>
            <person name="Lee J."/>
            <person name="Lipzen A."/>
            <person name="Pangilinan J."/>
            <person name="LaButti K."/>
            <person name="Hainaut M."/>
            <person name="Henrissat B."/>
            <person name="Grigoriev I.V."/>
            <person name="Spatafora J.W."/>
            <person name="Aime M.C."/>
        </authorList>
    </citation>
    <scope>NUCLEOTIDE SEQUENCE [LARGE SCALE GENOMIC DNA]</scope>
    <source>
        <strain evidence="5 6">MCA 3882</strain>
    </source>
</reference>
<sequence length="1262" mass="137620">MRHTDRSYLRLIAFCILTLSIWTASSTAQSQTNASLNRPDATAAATASNGDRVVTSTLTVGGATQTTIVSGAGAAVAEPTSTDVSSISFSSQRVPYLLNLPEKEPASLQDSFPQWSGPTFTGCDDDESIDYAASPFRINVSAVYTQIDTNLQDGGRMNTFGSATYGNLRIVALGDVGNETHAFSNGLLSAAGVSTRFLTFSIFNNYTFLCDRVYPANNDTLNPNVIPASCQFGPGPVAFGVDVPLNSSYEAGTLWTQIRLLDHSNPARTLACIEVQTSPYNPDSWYWKLVLWLPVALFCAFFCLATIAAITTAETAQRMAYKNRAREGGPPTFVRDKLRPMILSALAGREMIRSPALLRFVTPGCWDILLYLQFLVALIMCHVQWPDFVYPFARQLAWSTLLGNVTIVEKERQSHDILATNTFLPEGDVGAQMQNASSPLFMNSQQENKLLNLGTSSTGMERYASAVGLQASSFFGTCLTIWLALVAVVIAVSLLAWIIDAFFEMRHRRTRRQEEASGEILQTSPRQSLSELKANPRHHHSDMSTHPLFGENEAPSGRLGRAKMGHHMVAMHGNLIRALVLFHLPITIVSTYQFANPAGHSTVSIALSALSFAIFSVLTPFYLIRRIARTSTEKLYEDNNTLLALGPVYHTYAPGSQLFYSVSFVHSLALGIVVGVAQKSGSAQAIVIMVVEVIAALASSLWLPWGEGAMMGPLNFMTGVLRIVSAVLVLLLTSLVGFSNQARGWLTYVLLLIQAIFLAGAILVLLIKLVEAFVRAVWRVRFDERLSGRTAGLGGAIRKIRRRKLKNRKAALPLQLRKAGQKGGPQHQVRPSVHSRNTSMGSSSTMAMLDKAGPISMSDNRYSYVEYLDHGQRKRPRSVGSDLDYFGKMSPSGSGRMTPYSPIQARPYEQDDTGSIMAAMPPLSAGDQRNNPAFVRVRGDRASDGNPYTPKTAPPTQAMPGRLPRPQSASGINGEWANNQMRRQSNRPFPSPGHPSAQRPNRVSTHEMSSTQAAAFSARHSLAGLPQVEDGSNNKSAKKGPFAGWRRKMNPNRRGGIDSDDSDDDWSEEEGGTWNSRAAAQNRAPWMGAVKISAAIQSLFGGAHAGTATATLEGRAPVRTEEIDPPQKGFEVVRKARPAQRTPVAERLSDAASQKADAQNEQEQSLLPKPEPMEREASDFYRDTQVTPPPLGQRMSNMSPSDFYESHLGILGADMQRATSSAGHSINEPGEERFWLPPIDVSTDDGSKNEPVVHDGKDTTQH</sequence>
<feature type="signal peptide" evidence="3">
    <location>
        <begin position="1"/>
        <end position="28"/>
    </location>
</feature>
<proteinExistence type="predicted"/>
<dbReference type="EMBL" id="KZ819604">
    <property type="protein sequence ID" value="PWN33935.1"/>
    <property type="molecule type" value="Genomic_DNA"/>
</dbReference>
<feature type="region of interest" description="Disordered" evidence="1">
    <location>
        <begin position="938"/>
        <end position="1074"/>
    </location>
</feature>
<keyword evidence="2" id="KW-0812">Transmembrane</keyword>
<feature type="compositionally biased region" description="Polar residues" evidence="1">
    <location>
        <begin position="520"/>
        <end position="530"/>
    </location>
</feature>
<gene>
    <name evidence="5" type="ORF">FA14DRAFT_161549</name>
</gene>
<feature type="compositionally biased region" description="Basic and acidic residues" evidence="1">
    <location>
        <begin position="1245"/>
        <end position="1262"/>
    </location>
</feature>
<feature type="compositionally biased region" description="Polar residues" evidence="1">
    <location>
        <begin position="1156"/>
        <end position="1165"/>
    </location>
</feature>
<feature type="transmembrane region" description="Helical" evidence="2">
    <location>
        <begin position="745"/>
        <end position="767"/>
    </location>
</feature>
<accession>A0A316VEM8</accession>
<keyword evidence="6" id="KW-1185">Reference proteome</keyword>
<evidence type="ECO:0000313" key="6">
    <source>
        <dbReference type="Proteomes" id="UP000245771"/>
    </source>
</evidence>
<dbReference type="Proteomes" id="UP000245771">
    <property type="component" value="Unassembled WGS sequence"/>
</dbReference>
<feature type="compositionally biased region" description="Acidic residues" evidence="1">
    <location>
        <begin position="1058"/>
        <end position="1071"/>
    </location>
</feature>
<feature type="region of interest" description="Disordered" evidence="1">
    <location>
        <begin position="1135"/>
        <end position="1174"/>
    </location>
</feature>
<feature type="transmembrane region" description="Helical" evidence="2">
    <location>
        <begin position="368"/>
        <end position="385"/>
    </location>
</feature>